<proteinExistence type="predicted"/>
<sequence>MNHFPHCPIRQHLERHLLQIGINLQYHIEVNSFSALEKYVVSELGIAIVPKIAVHPSSYGKVIKSIADFKSGFTVGVITNEEHLYNNKVIADFIETIRRSLDHNIFNAIGNEYYF</sequence>
<evidence type="ECO:0000313" key="3">
    <source>
        <dbReference type="EMBL" id="NEY80956.1"/>
    </source>
</evidence>
<evidence type="ECO:0000313" key="2">
    <source>
        <dbReference type="EMBL" id="MBA4536588.1"/>
    </source>
</evidence>
<dbReference type="AlphaFoldDB" id="A0A6B3VZE7"/>
<dbReference type="InterPro" id="IPR005119">
    <property type="entry name" value="LysR_subst-bd"/>
</dbReference>
<organism evidence="3 4">
    <name type="scientific">Bacillus aquiflavi</name>
    <dbReference type="NCBI Taxonomy" id="2672567"/>
    <lineage>
        <taxon>Bacteria</taxon>
        <taxon>Bacillati</taxon>
        <taxon>Bacillota</taxon>
        <taxon>Bacilli</taxon>
        <taxon>Bacillales</taxon>
        <taxon>Bacillaceae</taxon>
        <taxon>Bacillus</taxon>
    </lineage>
</organism>
<reference evidence="3 4" key="1">
    <citation type="submission" date="2020-02" db="EMBL/GenBank/DDBJ databases">
        <title>Bacillus aquiflavi sp. nov., isolated from yellow water of strong flavor Chinese baijiu in Yibin region of China.</title>
        <authorList>
            <person name="Xie J."/>
        </authorList>
    </citation>
    <scope>NUCLEOTIDE SEQUENCE [LARGE SCALE GENOMIC DNA]</scope>
    <source>
        <strain evidence="3 4">3H-10</strain>
    </source>
</reference>
<protein>
    <recommendedName>
        <fullName evidence="1">LysR substrate-binding domain-containing protein</fullName>
    </recommendedName>
</protein>
<name>A0A6B3VZE7_9BACI</name>
<dbReference type="EMBL" id="JACEIO010000008">
    <property type="protein sequence ID" value="MBA4536588.1"/>
    <property type="molecule type" value="Genomic_DNA"/>
</dbReference>
<reference evidence="2 5" key="2">
    <citation type="submission" date="2020-07" db="EMBL/GenBank/DDBJ databases">
        <authorList>
            <person name="Feng H."/>
        </authorList>
    </citation>
    <scope>NUCLEOTIDE SEQUENCE [LARGE SCALE GENOMIC DNA]</scope>
    <source>
        <strain evidence="5">s-12</strain>
        <strain evidence="2">S-12</strain>
    </source>
</reference>
<dbReference type="CDD" id="cd05466">
    <property type="entry name" value="PBP2_LTTR_substrate"/>
    <property type="match status" value="1"/>
</dbReference>
<keyword evidence="4" id="KW-1185">Reference proteome</keyword>
<dbReference type="Gene3D" id="3.40.190.10">
    <property type="entry name" value="Periplasmic binding protein-like II"/>
    <property type="match status" value="1"/>
</dbReference>
<evidence type="ECO:0000313" key="4">
    <source>
        <dbReference type="Proteomes" id="UP000472971"/>
    </source>
</evidence>
<gene>
    <name evidence="3" type="ORF">G4D64_05305</name>
    <name evidence="2" type="ORF">H1Z61_05340</name>
</gene>
<dbReference type="Proteomes" id="UP000570010">
    <property type="component" value="Unassembled WGS sequence"/>
</dbReference>
<accession>A0A6B3VZE7</accession>
<dbReference type="SUPFAM" id="SSF53850">
    <property type="entry name" value="Periplasmic binding protein-like II"/>
    <property type="match status" value="1"/>
</dbReference>
<evidence type="ECO:0000259" key="1">
    <source>
        <dbReference type="Pfam" id="PF03466"/>
    </source>
</evidence>
<dbReference type="Pfam" id="PF03466">
    <property type="entry name" value="LysR_substrate"/>
    <property type="match status" value="1"/>
</dbReference>
<dbReference type="Proteomes" id="UP000472971">
    <property type="component" value="Unassembled WGS sequence"/>
</dbReference>
<evidence type="ECO:0000313" key="5">
    <source>
        <dbReference type="Proteomes" id="UP000570010"/>
    </source>
</evidence>
<feature type="domain" description="LysR substrate-binding" evidence="1">
    <location>
        <begin position="5"/>
        <end position="100"/>
    </location>
</feature>
<comment type="caution">
    <text evidence="3">The sequence shown here is derived from an EMBL/GenBank/DDBJ whole genome shotgun (WGS) entry which is preliminary data.</text>
</comment>
<dbReference type="EMBL" id="JAAIWN010000008">
    <property type="protein sequence ID" value="NEY80956.1"/>
    <property type="molecule type" value="Genomic_DNA"/>
</dbReference>